<dbReference type="SUPFAM" id="SSF51735">
    <property type="entry name" value="NAD(P)-binding Rossmann-fold domains"/>
    <property type="match status" value="1"/>
</dbReference>
<dbReference type="GO" id="GO:0000166">
    <property type="term" value="F:nucleotide binding"/>
    <property type="evidence" value="ECO:0007669"/>
    <property type="project" value="InterPro"/>
</dbReference>
<evidence type="ECO:0000259" key="2">
    <source>
        <dbReference type="Pfam" id="PF02894"/>
    </source>
</evidence>
<dbReference type="Proteomes" id="UP000785200">
    <property type="component" value="Unassembled WGS sequence"/>
</dbReference>
<dbReference type="OrthoDB" id="64915at2759"/>
<reference evidence="3" key="1">
    <citation type="submission" date="2019-07" db="EMBL/GenBank/DDBJ databases">
        <title>Hyphodiscus hymeniophilus genome sequencing and assembly.</title>
        <authorList>
            <person name="Kramer G."/>
            <person name="Nodwell J."/>
        </authorList>
    </citation>
    <scope>NUCLEOTIDE SEQUENCE</scope>
    <source>
        <strain evidence="3">ATCC 34498</strain>
    </source>
</reference>
<dbReference type="PANTHER" id="PTHR42840:SF5">
    <property type="entry name" value="NAD(P)-BINDING ROSSMANN-FOLD SUPERFAMILY PROTEIN"/>
    <property type="match status" value="1"/>
</dbReference>
<dbReference type="EMBL" id="VNKQ01000020">
    <property type="protein sequence ID" value="KAG0645041.1"/>
    <property type="molecule type" value="Genomic_DNA"/>
</dbReference>
<dbReference type="GO" id="GO:0005737">
    <property type="term" value="C:cytoplasm"/>
    <property type="evidence" value="ECO:0007669"/>
    <property type="project" value="TreeGrafter"/>
</dbReference>
<protein>
    <submittedName>
        <fullName evidence="3">NADPH-dependent C3-ketoreductase</fullName>
    </submittedName>
</protein>
<organism evidence="3 4">
    <name type="scientific">Hyphodiscus hymeniophilus</name>
    <dbReference type="NCBI Taxonomy" id="353542"/>
    <lineage>
        <taxon>Eukaryota</taxon>
        <taxon>Fungi</taxon>
        <taxon>Dikarya</taxon>
        <taxon>Ascomycota</taxon>
        <taxon>Pezizomycotina</taxon>
        <taxon>Leotiomycetes</taxon>
        <taxon>Helotiales</taxon>
        <taxon>Hyphodiscaceae</taxon>
        <taxon>Hyphodiscus</taxon>
    </lineage>
</organism>
<gene>
    <name evidence="3" type="ORF">D0Z07_9278</name>
</gene>
<dbReference type="SUPFAM" id="SSF55347">
    <property type="entry name" value="Glyceraldehyde-3-phosphate dehydrogenase-like, C-terminal domain"/>
    <property type="match status" value="1"/>
</dbReference>
<dbReference type="PANTHER" id="PTHR42840">
    <property type="entry name" value="NAD(P)-BINDING ROSSMANN-FOLD SUPERFAMILY PROTEIN-RELATED"/>
    <property type="match status" value="1"/>
</dbReference>
<proteinExistence type="predicted"/>
<dbReference type="InterPro" id="IPR004104">
    <property type="entry name" value="Gfo/Idh/MocA-like_OxRdtase_C"/>
</dbReference>
<accession>A0A9P6SK11</accession>
<feature type="domain" description="Gfo/Idh/MocA-like oxidoreductase C-terminal" evidence="2">
    <location>
        <begin position="147"/>
        <end position="337"/>
    </location>
</feature>
<feature type="domain" description="Gfo/Idh/MocA-like oxidoreductase N-terminal" evidence="1">
    <location>
        <begin position="3"/>
        <end position="120"/>
    </location>
</feature>
<keyword evidence="4" id="KW-1185">Reference proteome</keyword>
<name>A0A9P6SK11_9HELO</name>
<dbReference type="AlphaFoldDB" id="A0A9P6SK11"/>
<dbReference type="InterPro" id="IPR000683">
    <property type="entry name" value="Gfo/Idh/MocA-like_OxRdtase_N"/>
</dbReference>
<evidence type="ECO:0000313" key="3">
    <source>
        <dbReference type="EMBL" id="KAG0645041.1"/>
    </source>
</evidence>
<dbReference type="Pfam" id="PF01408">
    <property type="entry name" value="GFO_IDH_MocA"/>
    <property type="match status" value="1"/>
</dbReference>
<dbReference type="GO" id="GO:0016491">
    <property type="term" value="F:oxidoreductase activity"/>
    <property type="evidence" value="ECO:0007669"/>
    <property type="project" value="TreeGrafter"/>
</dbReference>
<dbReference type="Gene3D" id="3.40.50.720">
    <property type="entry name" value="NAD(P)-binding Rossmann-like Domain"/>
    <property type="match status" value="1"/>
</dbReference>
<evidence type="ECO:0000259" key="1">
    <source>
        <dbReference type="Pfam" id="PF01408"/>
    </source>
</evidence>
<sequence>MSIGVAIIGSGIFVQEEHLPAVKLCPELNLKAIYSRSLKSAKSLDVAVDLYSDDSGSGKTYHDLLLREDIHAVIVALPILSQPEYIEAALAAGKHVLSEKPIAENVKRAQKLIEYYQSDKVKEGATWAVAENFRFLDSFQTGRREVERLGRVLGFSMSLYTCLHQGDKYLETSWRKKPDHQGGFLLDGGVHFIAAMRLMLGESAKPISLSAHTSLAQDYLPPVDTINSIWETKSGVSGTFLCSFGTTLSGNEYTVACEKGSVTVAPAAPGVKKLIVREGEQKHGKFTEKEFPDDGNGVKQEVKAWAESLKAGKANPAQSPEQALADLEILEKMLRSGEAHGQTQALQFQL</sequence>
<dbReference type="Gene3D" id="3.30.360.10">
    <property type="entry name" value="Dihydrodipicolinate Reductase, domain 2"/>
    <property type="match status" value="1"/>
</dbReference>
<dbReference type="GO" id="GO:0006740">
    <property type="term" value="P:NADPH regeneration"/>
    <property type="evidence" value="ECO:0007669"/>
    <property type="project" value="TreeGrafter"/>
</dbReference>
<comment type="caution">
    <text evidence="3">The sequence shown here is derived from an EMBL/GenBank/DDBJ whole genome shotgun (WGS) entry which is preliminary data.</text>
</comment>
<dbReference type="InterPro" id="IPR036291">
    <property type="entry name" value="NAD(P)-bd_dom_sf"/>
</dbReference>
<evidence type="ECO:0000313" key="4">
    <source>
        <dbReference type="Proteomes" id="UP000785200"/>
    </source>
</evidence>
<dbReference type="Pfam" id="PF02894">
    <property type="entry name" value="GFO_IDH_MocA_C"/>
    <property type="match status" value="1"/>
</dbReference>